<sequence>MTWLTTKFESLKIWSSRIFSLLAADRSPAMPLYSASLFVAGKYSLRHYLNSSLNPSHPPPNIAFVADISSLKQCLRSSHQQPKHYFRSSHQQPLSRSTMHSHAITSPYSTALVA</sequence>
<evidence type="ECO:0000313" key="2">
    <source>
        <dbReference type="Proteomes" id="UP000585474"/>
    </source>
</evidence>
<dbReference type="AlphaFoldDB" id="A0A7J0DKV3"/>
<dbReference type="Proteomes" id="UP000585474">
    <property type="component" value="Unassembled WGS sequence"/>
</dbReference>
<dbReference type="EMBL" id="BJWL01000279">
    <property type="protein sequence ID" value="GFS37392.1"/>
    <property type="molecule type" value="Genomic_DNA"/>
</dbReference>
<name>A0A7J0DKV3_9ERIC</name>
<gene>
    <name evidence="1" type="ORF">Acr_00g0051710</name>
</gene>
<proteinExistence type="predicted"/>
<reference evidence="2" key="1">
    <citation type="submission" date="2019-07" db="EMBL/GenBank/DDBJ databases">
        <title>De Novo Assembly of kiwifruit Actinidia rufa.</title>
        <authorList>
            <person name="Sugita-Konishi S."/>
            <person name="Sato K."/>
            <person name="Mori E."/>
            <person name="Abe Y."/>
            <person name="Kisaki G."/>
            <person name="Hamano K."/>
            <person name="Suezawa K."/>
            <person name="Otani M."/>
            <person name="Fukuda T."/>
            <person name="Manabe T."/>
            <person name="Gomi K."/>
            <person name="Tabuchi M."/>
            <person name="Akimitsu K."/>
            <person name="Kataoka I."/>
        </authorList>
    </citation>
    <scope>NUCLEOTIDE SEQUENCE [LARGE SCALE GENOMIC DNA]</scope>
    <source>
        <strain evidence="2">cv. Fuchu</strain>
    </source>
</reference>
<protein>
    <submittedName>
        <fullName evidence="1">Uncharacterized protein</fullName>
    </submittedName>
</protein>
<keyword evidence="2" id="KW-1185">Reference proteome</keyword>
<evidence type="ECO:0000313" key="1">
    <source>
        <dbReference type="EMBL" id="GFS37392.1"/>
    </source>
</evidence>
<organism evidence="1 2">
    <name type="scientific">Actinidia rufa</name>
    <dbReference type="NCBI Taxonomy" id="165716"/>
    <lineage>
        <taxon>Eukaryota</taxon>
        <taxon>Viridiplantae</taxon>
        <taxon>Streptophyta</taxon>
        <taxon>Embryophyta</taxon>
        <taxon>Tracheophyta</taxon>
        <taxon>Spermatophyta</taxon>
        <taxon>Magnoliopsida</taxon>
        <taxon>eudicotyledons</taxon>
        <taxon>Gunneridae</taxon>
        <taxon>Pentapetalae</taxon>
        <taxon>asterids</taxon>
        <taxon>Ericales</taxon>
        <taxon>Actinidiaceae</taxon>
        <taxon>Actinidia</taxon>
    </lineage>
</organism>
<comment type="caution">
    <text evidence="1">The sequence shown here is derived from an EMBL/GenBank/DDBJ whole genome shotgun (WGS) entry which is preliminary data.</text>
</comment>
<accession>A0A7J0DKV3</accession>